<proteinExistence type="predicted"/>
<organism evidence="1 2">
    <name type="scientific">Saccharopolyspora montiporae</name>
    <dbReference type="NCBI Taxonomy" id="2781240"/>
    <lineage>
        <taxon>Bacteria</taxon>
        <taxon>Bacillati</taxon>
        <taxon>Actinomycetota</taxon>
        <taxon>Actinomycetes</taxon>
        <taxon>Pseudonocardiales</taxon>
        <taxon>Pseudonocardiaceae</taxon>
        <taxon>Saccharopolyspora</taxon>
    </lineage>
</organism>
<keyword evidence="2" id="KW-1185">Reference proteome</keyword>
<evidence type="ECO:0000313" key="2">
    <source>
        <dbReference type="Proteomes" id="UP000598360"/>
    </source>
</evidence>
<accession>A0A929B8U8</accession>
<gene>
    <name evidence="1" type="ORF">IQ251_05815</name>
</gene>
<dbReference type="AlphaFoldDB" id="A0A929B8U8"/>
<reference evidence="1" key="1">
    <citation type="submission" date="2020-10" db="EMBL/GenBank/DDBJ databases">
        <title>Diversity and distribution of actinomycetes associated with coral in the coast of Hainan.</title>
        <authorList>
            <person name="Li F."/>
        </authorList>
    </citation>
    <scope>NUCLEOTIDE SEQUENCE</scope>
    <source>
        <strain evidence="1">HNM0983</strain>
    </source>
</reference>
<protein>
    <submittedName>
        <fullName evidence="1">Uncharacterized protein</fullName>
    </submittedName>
</protein>
<dbReference type="Proteomes" id="UP000598360">
    <property type="component" value="Unassembled WGS sequence"/>
</dbReference>
<name>A0A929B8U8_9PSEU</name>
<comment type="caution">
    <text evidence="1">The sequence shown here is derived from an EMBL/GenBank/DDBJ whole genome shotgun (WGS) entry which is preliminary data.</text>
</comment>
<dbReference type="EMBL" id="JADEYC010000009">
    <property type="protein sequence ID" value="MBE9373960.1"/>
    <property type="molecule type" value="Genomic_DNA"/>
</dbReference>
<evidence type="ECO:0000313" key="1">
    <source>
        <dbReference type="EMBL" id="MBE9373960.1"/>
    </source>
</evidence>
<sequence>MAPEFRSRPDGTKYPLRNGGGGGPLVAVGVFAIAAAGGGGVAGTAGITGAGASAAETAVVRGIGQNLGKATKQVRAGKPQQAWRTMRLQRGSSLRDTAECALISFGEVQEFLVQHGCRDIGRVQFPLTHEGGTMSVLVSEVRLRSAGDAREFKARMDEHGTGDIRPISPRPAFTGEHYDSARRGSTVLVAEAEPAAGSTSEELLDTTAEAAVALARAVS</sequence>
<dbReference type="RefSeq" id="WP_193927411.1">
    <property type="nucleotide sequence ID" value="NZ_JADEYC010000009.1"/>
</dbReference>